<keyword evidence="3 5" id="KW-1133">Transmembrane helix</keyword>
<keyword evidence="4 5" id="KW-0472">Membrane</keyword>
<evidence type="ECO:0000256" key="3">
    <source>
        <dbReference type="ARBA" id="ARBA00022989"/>
    </source>
</evidence>
<evidence type="ECO:0000313" key="6">
    <source>
        <dbReference type="EMBL" id="KAK1309885.1"/>
    </source>
</evidence>
<keyword evidence="7" id="KW-1185">Reference proteome</keyword>
<comment type="subcellular location">
    <subcellularLocation>
        <location evidence="1">Membrane</location>
        <topology evidence="1">Multi-pass membrane protein</topology>
    </subcellularLocation>
</comment>
<dbReference type="AlphaFoldDB" id="A0AAV9EAI8"/>
<reference evidence="6" key="2">
    <citation type="submission" date="2023-06" db="EMBL/GenBank/DDBJ databases">
        <authorList>
            <person name="Ma L."/>
            <person name="Liu K.-W."/>
            <person name="Li Z."/>
            <person name="Hsiao Y.-Y."/>
            <person name="Qi Y."/>
            <person name="Fu T."/>
            <person name="Tang G."/>
            <person name="Zhang D."/>
            <person name="Sun W.-H."/>
            <person name="Liu D.-K."/>
            <person name="Li Y."/>
            <person name="Chen G.-Z."/>
            <person name="Liu X.-D."/>
            <person name="Liao X.-Y."/>
            <person name="Jiang Y.-T."/>
            <person name="Yu X."/>
            <person name="Hao Y."/>
            <person name="Huang J."/>
            <person name="Zhao X.-W."/>
            <person name="Ke S."/>
            <person name="Chen Y.-Y."/>
            <person name="Wu W.-L."/>
            <person name="Hsu J.-L."/>
            <person name="Lin Y.-F."/>
            <person name="Huang M.-D."/>
            <person name="Li C.-Y."/>
            <person name="Huang L."/>
            <person name="Wang Z.-W."/>
            <person name="Zhao X."/>
            <person name="Zhong W.-Y."/>
            <person name="Peng D.-H."/>
            <person name="Ahmad S."/>
            <person name="Lan S."/>
            <person name="Zhang J.-S."/>
            <person name="Tsai W.-C."/>
            <person name="Van De Peer Y."/>
            <person name="Liu Z.-J."/>
        </authorList>
    </citation>
    <scope>NUCLEOTIDE SEQUENCE</scope>
    <source>
        <strain evidence="6">CP</strain>
        <tissue evidence="6">Leaves</tissue>
    </source>
</reference>
<evidence type="ECO:0000313" key="7">
    <source>
        <dbReference type="Proteomes" id="UP001180020"/>
    </source>
</evidence>
<proteinExistence type="predicted"/>
<reference evidence="6" key="1">
    <citation type="journal article" date="2023" name="Nat. Commun.">
        <title>Diploid and tetraploid genomes of Acorus and the evolution of monocots.</title>
        <authorList>
            <person name="Ma L."/>
            <person name="Liu K.W."/>
            <person name="Li Z."/>
            <person name="Hsiao Y.Y."/>
            <person name="Qi Y."/>
            <person name="Fu T."/>
            <person name="Tang G.D."/>
            <person name="Zhang D."/>
            <person name="Sun W.H."/>
            <person name="Liu D.K."/>
            <person name="Li Y."/>
            <person name="Chen G.Z."/>
            <person name="Liu X.D."/>
            <person name="Liao X.Y."/>
            <person name="Jiang Y.T."/>
            <person name="Yu X."/>
            <person name="Hao Y."/>
            <person name="Huang J."/>
            <person name="Zhao X.W."/>
            <person name="Ke S."/>
            <person name="Chen Y.Y."/>
            <person name="Wu W.L."/>
            <person name="Hsu J.L."/>
            <person name="Lin Y.F."/>
            <person name="Huang M.D."/>
            <person name="Li C.Y."/>
            <person name="Huang L."/>
            <person name="Wang Z.W."/>
            <person name="Zhao X."/>
            <person name="Zhong W.Y."/>
            <person name="Peng D.H."/>
            <person name="Ahmad S."/>
            <person name="Lan S."/>
            <person name="Zhang J.S."/>
            <person name="Tsai W.C."/>
            <person name="Van de Peer Y."/>
            <person name="Liu Z.J."/>
        </authorList>
    </citation>
    <scope>NUCLEOTIDE SEQUENCE</scope>
    <source>
        <strain evidence="6">CP</strain>
    </source>
</reference>
<evidence type="ECO:0000256" key="5">
    <source>
        <dbReference type="SAM" id="Phobius"/>
    </source>
</evidence>
<protein>
    <submittedName>
        <fullName evidence="6">Zinc transporter 1</fullName>
    </submittedName>
</protein>
<evidence type="ECO:0000256" key="4">
    <source>
        <dbReference type="ARBA" id="ARBA00023136"/>
    </source>
</evidence>
<dbReference type="PANTHER" id="PTHR11040:SF35">
    <property type="entry name" value="ZINC TRANSPORTER 5"/>
    <property type="match status" value="1"/>
</dbReference>
<gene>
    <name evidence="6" type="primary">ZIP1</name>
    <name evidence="6" type="ORF">QJS10_CPA08g00562</name>
</gene>
<accession>A0AAV9EAI8</accession>
<dbReference type="Pfam" id="PF02535">
    <property type="entry name" value="Zip"/>
    <property type="match status" value="1"/>
</dbReference>
<name>A0AAV9EAI8_ACOCL</name>
<feature type="transmembrane region" description="Helical" evidence="5">
    <location>
        <begin position="42"/>
        <end position="64"/>
    </location>
</feature>
<dbReference type="GO" id="GO:0005886">
    <property type="term" value="C:plasma membrane"/>
    <property type="evidence" value="ECO:0007669"/>
    <property type="project" value="TreeGrafter"/>
</dbReference>
<dbReference type="GO" id="GO:0005385">
    <property type="term" value="F:zinc ion transmembrane transporter activity"/>
    <property type="evidence" value="ECO:0007669"/>
    <property type="project" value="TreeGrafter"/>
</dbReference>
<evidence type="ECO:0000256" key="2">
    <source>
        <dbReference type="ARBA" id="ARBA00022692"/>
    </source>
</evidence>
<sequence length="155" mass="16768">MGRASWRDVRSEPNVADGQHRIDEAQLHIGQSDLNQRLISSLLLAALVSILIAGAIGISLRIMGKTMLALRPDREFFFLVRASAGGVILATRFIHVLPDTFENLTSPCLDDHPWSSPCRCASLGCLGRSAHHPVGHHLIGVPPHVTSTGHHLIGP</sequence>
<keyword evidence="2 5" id="KW-0812">Transmembrane</keyword>
<organism evidence="6 7">
    <name type="scientific">Acorus calamus</name>
    <name type="common">Sweet flag</name>
    <dbReference type="NCBI Taxonomy" id="4465"/>
    <lineage>
        <taxon>Eukaryota</taxon>
        <taxon>Viridiplantae</taxon>
        <taxon>Streptophyta</taxon>
        <taxon>Embryophyta</taxon>
        <taxon>Tracheophyta</taxon>
        <taxon>Spermatophyta</taxon>
        <taxon>Magnoliopsida</taxon>
        <taxon>Liliopsida</taxon>
        <taxon>Acoraceae</taxon>
        <taxon>Acorus</taxon>
    </lineage>
</organism>
<dbReference type="Proteomes" id="UP001180020">
    <property type="component" value="Unassembled WGS sequence"/>
</dbReference>
<comment type="caution">
    <text evidence="6">The sequence shown here is derived from an EMBL/GenBank/DDBJ whole genome shotgun (WGS) entry which is preliminary data.</text>
</comment>
<dbReference type="InterPro" id="IPR003689">
    <property type="entry name" value="ZIP"/>
</dbReference>
<dbReference type="PANTHER" id="PTHR11040">
    <property type="entry name" value="ZINC/IRON TRANSPORTER"/>
    <property type="match status" value="1"/>
</dbReference>
<dbReference type="EMBL" id="JAUJYO010000008">
    <property type="protein sequence ID" value="KAK1309885.1"/>
    <property type="molecule type" value="Genomic_DNA"/>
</dbReference>
<evidence type="ECO:0000256" key="1">
    <source>
        <dbReference type="ARBA" id="ARBA00004141"/>
    </source>
</evidence>